<dbReference type="InterPro" id="IPR003123">
    <property type="entry name" value="VPS9"/>
</dbReference>
<feature type="compositionally biased region" description="Pro residues" evidence="1">
    <location>
        <begin position="721"/>
        <end position="740"/>
    </location>
</feature>
<feature type="region of interest" description="Disordered" evidence="1">
    <location>
        <begin position="1"/>
        <end position="285"/>
    </location>
</feature>
<reference evidence="4 5" key="1">
    <citation type="submission" date="2019-07" db="EMBL/GenBank/DDBJ databases">
        <title>Rhodotorula toruloides NBRC10032 genome sequencing.</title>
        <authorList>
            <person name="Shida Y."/>
            <person name="Takaku H."/>
            <person name="Ogasawara W."/>
            <person name="Mori K."/>
        </authorList>
    </citation>
    <scope>NUCLEOTIDE SEQUENCE [LARGE SCALE GENOMIC DNA]</scope>
    <source>
        <strain evidence="4 5">NBRC10032</strain>
    </source>
</reference>
<dbReference type="AlphaFoldDB" id="A0A511KA97"/>
<proteinExistence type="predicted"/>
<feature type="compositionally biased region" description="Basic and acidic residues" evidence="1">
    <location>
        <begin position="250"/>
        <end position="270"/>
    </location>
</feature>
<protein>
    <submittedName>
        <fullName evidence="4">Guanine nucleotide exchange factor Vps9</fullName>
    </submittedName>
</protein>
<dbReference type="Gene3D" id="1.10.8.10">
    <property type="entry name" value="DNA helicase RuvA subunit, C-terminal domain"/>
    <property type="match status" value="1"/>
</dbReference>
<feature type="region of interest" description="Disordered" evidence="1">
    <location>
        <begin position="717"/>
        <end position="786"/>
    </location>
</feature>
<dbReference type="GO" id="GO:0005829">
    <property type="term" value="C:cytosol"/>
    <property type="evidence" value="ECO:0007669"/>
    <property type="project" value="TreeGrafter"/>
</dbReference>
<dbReference type="InterPro" id="IPR003892">
    <property type="entry name" value="CUE"/>
</dbReference>
<dbReference type="GO" id="GO:0005085">
    <property type="term" value="F:guanyl-nucleotide exchange factor activity"/>
    <property type="evidence" value="ECO:0007669"/>
    <property type="project" value="InterPro"/>
</dbReference>
<dbReference type="SUPFAM" id="SSF46934">
    <property type="entry name" value="UBA-like"/>
    <property type="match status" value="1"/>
</dbReference>
<dbReference type="PROSITE" id="PS51205">
    <property type="entry name" value="VPS9"/>
    <property type="match status" value="1"/>
</dbReference>
<evidence type="ECO:0000259" key="2">
    <source>
        <dbReference type="PROSITE" id="PS51140"/>
    </source>
</evidence>
<dbReference type="Proteomes" id="UP000321518">
    <property type="component" value="Unassembled WGS sequence"/>
</dbReference>
<dbReference type="Pfam" id="PF18151">
    <property type="entry name" value="DUF5601"/>
    <property type="match status" value="1"/>
</dbReference>
<dbReference type="Pfam" id="PF02845">
    <property type="entry name" value="CUE"/>
    <property type="match status" value="1"/>
</dbReference>
<feature type="domain" description="CUE" evidence="2">
    <location>
        <begin position="815"/>
        <end position="857"/>
    </location>
</feature>
<feature type="compositionally biased region" description="Low complexity" evidence="1">
    <location>
        <begin position="171"/>
        <end position="181"/>
    </location>
</feature>
<dbReference type="GO" id="GO:0016192">
    <property type="term" value="P:vesicle-mediated transport"/>
    <property type="evidence" value="ECO:0007669"/>
    <property type="project" value="InterPro"/>
</dbReference>
<feature type="compositionally biased region" description="Basic and acidic residues" evidence="1">
    <location>
        <begin position="457"/>
        <end position="473"/>
    </location>
</feature>
<feature type="region of interest" description="Disordered" evidence="1">
    <location>
        <begin position="431"/>
        <end position="476"/>
    </location>
</feature>
<dbReference type="GO" id="GO:0043130">
    <property type="term" value="F:ubiquitin binding"/>
    <property type="evidence" value="ECO:0007669"/>
    <property type="project" value="InterPro"/>
</dbReference>
<dbReference type="InterPro" id="IPR037191">
    <property type="entry name" value="VPS9_dom_sf"/>
</dbReference>
<organism evidence="4 5">
    <name type="scientific">Rhodotorula toruloides</name>
    <name type="common">Yeast</name>
    <name type="synonym">Rhodosporidium toruloides</name>
    <dbReference type="NCBI Taxonomy" id="5286"/>
    <lineage>
        <taxon>Eukaryota</taxon>
        <taxon>Fungi</taxon>
        <taxon>Dikarya</taxon>
        <taxon>Basidiomycota</taxon>
        <taxon>Pucciniomycotina</taxon>
        <taxon>Microbotryomycetes</taxon>
        <taxon>Sporidiobolales</taxon>
        <taxon>Sporidiobolaceae</taxon>
        <taxon>Rhodotorula</taxon>
    </lineage>
</organism>
<dbReference type="EMBL" id="BJWK01000003">
    <property type="protein sequence ID" value="GEM07278.1"/>
    <property type="molecule type" value="Genomic_DNA"/>
</dbReference>
<evidence type="ECO:0000259" key="3">
    <source>
        <dbReference type="PROSITE" id="PS51205"/>
    </source>
</evidence>
<dbReference type="Gene3D" id="1.10.246.120">
    <property type="match status" value="1"/>
</dbReference>
<feature type="compositionally biased region" description="Polar residues" evidence="1">
    <location>
        <begin position="126"/>
        <end position="149"/>
    </location>
</feature>
<dbReference type="PANTHER" id="PTHR23101">
    <property type="entry name" value="RAB GDP/GTP EXCHANGE FACTOR"/>
    <property type="match status" value="1"/>
</dbReference>
<dbReference type="OrthoDB" id="300289at2759"/>
<dbReference type="Pfam" id="PF02204">
    <property type="entry name" value="VPS9"/>
    <property type="match status" value="1"/>
</dbReference>
<feature type="compositionally biased region" description="Low complexity" evidence="1">
    <location>
        <begin position="212"/>
        <end position="232"/>
    </location>
</feature>
<dbReference type="GO" id="GO:0030139">
    <property type="term" value="C:endocytic vesicle"/>
    <property type="evidence" value="ECO:0007669"/>
    <property type="project" value="TreeGrafter"/>
</dbReference>
<dbReference type="SMART" id="SM00546">
    <property type="entry name" value="CUE"/>
    <property type="match status" value="1"/>
</dbReference>
<dbReference type="InterPro" id="IPR045046">
    <property type="entry name" value="Vps9-like"/>
</dbReference>
<sequence length="857" mass="92598">MDADKLADPPIFPDLAPLAHSFASDDASNPSDIWATLPSTPKAPNEQAQSISAPGYHASYAVPAPAPPPPPVDLHDLDPCAPAQGTIGSTVRRESRLEVIENSESEEGSPVEDRRMGDQQELGKGQQAQGQGSTAFSFGNMLRSFSGTPTKERERAVPSQAHPEPPAGHLSAATSTTASTSQPSTWHPASQTPTGPSPLAKPLASIASVFRSSNRPSPSSSATSTPQPGSSPQREKGTFIAAIVGSGAAKGKEKEKHVEEDKADQADEKAALGQAGGDGSARERDEPVFDFNKFLEQMRSRSADPIAKYLRSFLKEFSRRPPVSTNDQVRVINDFLDFIAGKMRHTDPWKSMLDVDWRDDPERAEQEFDLAMEAMEKLVMNRLWHLTYTPALDLSTFPGNMSPSGDVERDDVLRQRIRLFSWIEPKHLDLPIPSPSDSSPAEPAPKEAEGDALAISAREDKPSEEGKEAGKKDKSGRKQIQGFLDFAQRELRKMNQYKAPRDKLICVLNCCKVIFGLIRHVASGEEGADTFIPFLIYVVIKANPDHLVSNLQYIQRFRNPEKLSGEGGYYLSSLNAAISFIESLDASSLSNITQQEFESKVAAAVKQLASEEPPPPPPPHDPPTPSRSSTPPTRPPPRDATVTSSDLIQPSEAASASLLAPTGEGGFAPATPQNLSFPETMKQSLLRGTDSVERAMSKPLGALARVFAQLEETANELTGQMPPPTPGLVRAPPAPLPPTPSTEHPNAGYPGSARPHPSKRRSYHASLARPPLPPLPPSSGSLQTAAPLPDLSMYAAPDVSDDVVLREIDRQHEEARMAQLETLQSIFPGTEREVLEMVLLSNSGDMGKTIDSLLEMT</sequence>
<evidence type="ECO:0000313" key="4">
    <source>
        <dbReference type="EMBL" id="GEM07278.1"/>
    </source>
</evidence>
<name>A0A511KA97_RHOTO</name>
<dbReference type="SMART" id="SM00167">
    <property type="entry name" value="VPS9"/>
    <property type="match status" value="1"/>
</dbReference>
<accession>A0A511KA97</accession>
<dbReference type="Gene3D" id="1.20.1050.80">
    <property type="entry name" value="VPS9 domain"/>
    <property type="match status" value="1"/>
</dbReference>
<gene>
    <name evidence="4" type="ORF">Rt10032_c03g1295</name>
</gene>
<comment type="caution">
    <text evidence="4">The sequence shown here is derived from an EMBL/GenBank/DDBJ whole genome shotgun (WGS) entry which is preliminary data.</text>
</comment>
<feature type="region of interest" description="Disordered" evidence="1">
    <location>
        <begin position="605"/>
        <end position="647"/>
    </location>
</feature>
<dbReference type="PANTHER" id="PTHR23101:SF25">
    <property type="entry name" value="GTPASE-ACTIVATING PROTEIN AND VPS9 DOMAIN-CONTAINING PROTEIN 1"/>
    <property type="match status" value="1"/>
</dbReference>
<dbReference type="InterPro" id="IPR009060">
    <property type="entry name" value="UBA-like_sf"/>
</dbReference>
<feature type="compositionally biased region" description="Pro residues" evidence="1">
    <location>
        <begin position="612"/>
        <end position="625"/>
    </location>
</feature>
<feature type="compositionally biased region" description="Polar residues" evidence="1">
    <location>
        <begin position="182"/>
        <end position="194"/>
    </location>
</feature>
<dbReference type="SUPFAM" id="SSF109993">
    <property type="entry name" value="VPS9 domain"/>
    <property type="match status" value="1"/>
</dbReference>
<dbReference type="GO" id="GO:0031267">
    <property type="term" value="F:small GTPase binding"/>
    <property type="evidence" value="ECO:0007669"/>
    <property type="project" value="TreeGrafter"/>
</dbReference>
<evidence type="ECO:0000313" key="5">
    <source>
        <dbReference type="Proteomes" id="UP000321518"/>
    </source>
</evidence>
<feature type="domain" description="VPS9" evidence="3">
    <location>
        <begin position="407"/>
        <end position="590"/>
    </location>
</feature>
<dbReference type="InterPro" id="IPR041545">
    <property type="entry name" value="DUF5601"/>
</dbReference>
<feature type="compositionally biased region" description="Acidic residues" evidence="1">
    <location>
        <begin position="101"/>
        <end position="110"/>
    </location>
</feature>
<dbReference type="PROSITE" id="PS51140">
    <property type="entry name" value="CUE"/>
    <property type="match status" value="1"/>
</dbReference>
<evidence type="ECO:0000256" key="1">
    <source>
        <dbReference type="SAM" id="MobiDB-lite"/>
    </source>
</evidence>